<dbReference type="EMBL" id="ML179124">
    <property type="protein sequence ID" value="THU99151.1"/>
    <property type="molecule type" value="Genomic_DNA"/>
</dbReference>
<organism evidence="7 8">
    <name type="scientific">Dendrothele bispora (strain CBS 962.96)</name>
    <dbReference type="NCBI Taxonomy" id="1314807"/>
    <lineage>
        <taxon>Eukaryota</taxon>
        <taxon>Fungi</taxon>
        <taxon>Dikarya</taxon>
        <taxon>Basidiomycota</taxon>
        <taxon>Agaricomycotina</taxon>
        <taxon>Agaricomycetes</taxon>
        <taxon>Agaricomycetidae</taxon>
        <taxon>Agaricales</taxon>
        <taxon>Agaricales incertae sedis</taxon>
        <taxon>Dendrothele</taxon>
    </lineage>
</organism>
<evidence type="ECO:0000256" key="5">
    <source>
        <dbReference type="SAM" id="Phobius"/>
    </source>
</evidence>
<evidence type="ECO:0000259" key="6">
    <source>
        <dbReference type="Pfam" id="PF00724"/>
    </source>
</evidence>
<dbReference type="InterPro" id="IPR013785">
    <property type="entry name" value="Aldolase_TIM"/>
</dbReference>
<dbReference type="InterPro" id="IPR001155">
    <property type="entry name" value="OxRdtase_FMN_N"/>
</dbReference>
<keyword evidence="2" id="KW-0285">Flavoprotein</keyword>
<keyword evidence="4" id="KW-0560">Oxidoreductase</keyword>
<gene>
    <name evidence="7" type="ORF">K435DRAFT_752251</name>
</gene>
<keyword evidence="5" id="KW-0812">Transmembrane</keyword>
<dbReference type="SUPFAM" id="SSF51395">
    <property type="entry name" value="FMN-linked oxidoreductases"/>
    <property type="match status" value="1"/>
</dbReference>
<name>A0A4S8MAC6_DENBC</name>
<accession>A0A4S8MAC6</accession>
<evidence type="ECO:0000256" key="2">
    <source>
        <dbReference type="ARBA" id="ARBA00022630"/>
    </source>
</evidence>
<evidence type="ECO:0000256" key="1">
    <source>
        <dbReference type="ARBA" id="ARBA00005979"/>
    </source>
</evidence>
<dbReference type="OrthoDB" id="1663137at2759"/>
<keyword evidence="5" id="KW-1133">Transmembrane helix</keyword>
<dbReference type="Pfam" id="PF00724">
    <property type="entry name" value="Oxidored_FMN"/>
    <property type="match status" value="1"/>
</dbReference>
<dbReference type="PANTHER" id="PTHR43656:SF2">
    <property type="entry name" value="BINDING OXIDOREDUCTASE, PUTATIVE (AFU_ORTHOLOGUE AFUA_2G08260)-RELATED"/>
    <property type="match status" value="1"/>
</dbReference>
<dbReference type="InterPro" id="IPR051799">
    <property type="entry name" value="NADH_flavin_oxidoreductase"/>
</dbReference>
<feature type="domain" description="NADH:flavin oxidoreductase/NADH oxidase N-terminal" evidence="6">
    <location>
        <begin position="9"/>
        <end position="389"/>
    </location>
</feature>
<keyword evidence="5" id="KW-0472">Membrane</keyword>
<sequence length="522" mass="59112">MTSTRNSSIFSPVPLPYGRVVSNRLVKVAMYEHLASFLGGPPNRNHLNLYSIWAKHDWGMIITGNVQVSDQHLSLGRDLVVPNDICEETLKPWRALARRIHNELDGKRMNETLAIMQLNHTGRQSPNILGGRFPFVPPLAPSDTRIGATSQDAGFISDLIHRILFQTPRQMSFEHVEQVIREFVKGAQLAAEAGFDGVQLHMAHGYLLAQFFSSKANTRTDNYCSQNALHLLYRIISAIRSEVRRDFVLGIKINTSDYSLSDTSGSKQEQEEKAFRHVCDIAQWRSVDFIEVSGGDYENPEFMMSSNSKSSRQAFFAQFSSRVKVALKEIEWEQSSTLDDHTQSRKPLPLIIVTGGLRSPAHVYTALSSDHTDLLGIGRPSLLCPGLPTVLRRLEASSESLFDNLTPFKSHPEPDLSFSFTQHWPWSRVWRFVPKIKLVGAGVGMAWYLIAARAWSTFDQSDEGDRLEEEEDQVVKNLYEISGIEAVIRMWIWVPEFQISVLWRSLALIVLLLSVNLFLFLK</sequence>
<keyword evidence="8" id="KW-1185">Reference proteome</keyword>
<protein>
    <submittedName>
        <fullName evidence="7">FMN-linked oxidoreductase</fullName>
    </submittedName>
</protein>
<feature type="transmembrane region" description="Helical" evidence="5">
    <location>
        <begin position="501"/>
        <end position="521"/>
    </location>
</feature>
<dbReference type="Gene3D" id="3.20.20.70">
    <property type="entry name" value="Aldolase class I"/>
    <property type="match status" value="1"/>
</dbReference>
<dbReference type="GO" id="GO:0016491">
    <property type="term" value="F:oxidoreductase activity"/>
    <property type="evidence" value="ECO:0007669"/>
    <property type="project" value="UniProtKB-KW"/>
</dbReference>
<evidence type="ECO:0000256" key="4">
    <source>
        <dbReference type="ARBA" id="ARBA00023002"/>
    </source>
</evidence>
<comment type="similarity">
    <text evidence="1">Belongs to the NADH:flavin oxidoreductase/NADH oxidase family.</text>
</comment>
<dbReference type="AlphaFoldDB" id="A0A4S8MAC6"/>
<reference evidence="7 8" key="1">
    <citation type="journal article" date="2019" name="Nat. Ecol. Evol.">
        <title>Megaphylogeny resolves global patterns of mushroom evolution.</title>
        <authorList>
            <person name="Varga T."/>
            <person name="Krizsan K."/>
            <person name="Foldi C."/>
            <person name="Dima B."/>
            <person name="Sanchez-Garcia M."/>
            <person name="Sanchez-Ramirez S."/>
            <person name="Szollosi G.J."/>
            <person name="Szarkandi J.G."/>
            <person name="Papp V."/>
            <person name="Albert L."/>
            <person name="Andreopoulos W."/>
            <person name="Angelini C."/>
            <person name="Antonin V."/>
            <person name="Barry K.W."/>
            <person name="Bougher N.L."/>
            <person name="Buchanan P."/>
            <person name="Buyck B."/>
            <person name="Bense V."/>
            <person name="Catcheside P."/>
            <person name="Chovatia M."/>
            <person name="Cooper J."/>
            <person name="Damon W."/>
            <person name="Desjardin D."/>
            <person name="Finy P."/>
            <person name="Geml J."/>
            <person name="Haridas S."/>
            <person name="Hughes K."/>
            <person name="Justo A."/>
            <person name="Karasinski D."/>
            <person name="Kautmanova I."/>
            <person name="Kiss B."/>
            <person name="Kocsube S."/>
            <person name="Kotiranta H."/>
            <person name="LaButti K.M."/>
            <person name="Lechner B.E."/>
            <person name="Liimatainen K."/>
            <person name="Lipzen A."/>
            <person name="Lukacs Z."/>
            <person name="Mihaltcheva S."/>
            <person name="Morgado L.N."/>
            <person name="Niskanen T."/>
            <person name="Noordeloos M.E."/>
            <person name="Ohm R.A."/>
            <person name="Ortiz-Santana B."/>
            <person name="Ovrebo C."/>
            <person name="Racz N."/>
            <person name="Riley R."/>
            <person name="Savchenko A."/>
            <person name="Shiryaev A."/>
            <person name="Soop K."/>
            <person name="Spirin V."/>
            <person name="Szebenyi C."/>
            <person name="Tomsovsky M."/>
            <person name="Tulloss R.E."/>
            <person name="Uehling J."/>
            <person name="Grigoriev I.V."/>
            <person name="Vagvolgyi C."/>
            <person name="Papp T."/>
            <person name="Martin F.M."/>
            <person name="Miettinen O."/>
            <person name="Hibbett D.S."/>
            <person name="Nagy L.G."/>
        </authorList>
    </citation>
    <scope>NUCLEOTIDE SEQUENCE [LARGE SCALE GENOMIC DNA]</scope>
    <source>
        <strain evidence="7 8">CBS 962.96</strain>
    </source>
</reference>
<keyword evidence="3" id="KW-0288">FMN</keyword>
<dbReference type="Proteomes" id="UP000297245">
    <property type="component" value="Unassembled WGS sequence"/>
</dbReference>
<dbReference type="GO" id="GO:0010181">
    <property type="term" value="F:FMN binding"/>
    <property type="evidence" value="ECO:0007669"/>
    <property type="project" value="InterPro"/>
</dbReference>
<evidence type="ECO:0000256" key="3">
    <source>
        <dbReference type="ARBA" id="ARBA00022643"/>
    </source>
</evidence>
<evidence type="ECO:0000313" key="7">
    <source>
        <dbReference type="EMBL" id="THU99151.1"/>
    </source>
</evidence>
<evidence type="ECO:0000313" key="8">
    <source>
        <dbReference type="Proteomes" id="UP000297245"/>
    </source>
</evidence>
<dbReference type="PANTHER" id="PTHR43656">
    <property type="entry name" value="BINDING OXIDOREDUCTASE, PUTATIVE (AFU_ORTHOLOGUE AFUA_2G08260)-RELATED"/>
    <property type="match status" value="1"/>
</dbReference>
<proteinExistence type="inferred from homology"/>